<evidence type="ECO:0000256" key="4">
    <source>
        <dbReference type="SAM" id="Phobius"/>
    </source>
</evidence>
<evidence type="ECO:0000256" key="1">
    <source>
        <dbReference type="ARBA" id="ARBA00009995"/>
    </source>
</evidence>
<name>A0A9Q1C2B3_HOLLE</name>
<comment type="caution">
    <text evidence="6">The sequence shown here is derived from an EMBL/GenBank/DDBJ whole genome shotgun (WGS) entry which is preliminary data.</text>
</comment>
<evidence type="ECO:0000256" key="5">
    <source>
        <dbReference type="SAM" id="SignalP"/>
    </source>
</evidence>
<organism evidence="6 7">
    <name type="scientific">Holothuria leucospilota</name>
    <name type="common">Black long sea cucumber</name>
    <name type="synonym">Mertensiothuria leucospilota</name>
    <dbReference type="NCBI Taxonomy" id="206669"/>
    <lineage>
        <taxon>Eukaryota</taxon>
        <taxon>Metazoa</taxon>
        <taxon>Echinodermata</taxon>
        <taxon>Eleutherozoa</taxon>
        <taxon>Echinozoa</taxon>
        <taxon>Holothuroidea</taxon>
        <taxon>Aspidochirotacea</taxon>
        <taxon>Aspidochirotida</taxon>
        <taxon>Holothuriidae</taxon>
        <taxon>Holothuria</taxon>
    </lineage>
</organism>
<dbReference type="CDD" id="cd03784">
    <property type="entry name" value="GT1_Gtf-like"/>
    <property type="match status" value="1"/>
</dbReference>
<feature type="transmembrane region" description="Helical" evidence="4">
    <location>
        <begin position="485"/>
        <end position="508"/>
    </location>
</feature>
<keyword evidence="4" id="KW-0472">Membrane</keyword>
<proteinExistence type="inferred from homology"/>
<dbReference type="FunFam" id="3.40.50.2000:FF:000050">
    <property type="entry name" value="UDP-glucuronosyltransferase"/>
    <property type="match status" value="1"/>
</dbReference>
<evidence type="ECO:0000256" key="3">
    <source>
        <dbReference type="ARBA" id="ARBA00022679"/>
    </source>
</evidence>
<dbReference type="InterPro" id="IPR002213">
    <property type="entry name" value="UDP_glucos_trans"/>
</dbReference>
<keyword evidence="2" id="KW-0328">Glycosyltransferase</keyword>
<keyword evidence="7" id="KW-1185">Reference proteome</keyword>
<dbReference type="Gene3D" id="3.40.50.2000">
    <property type="entry name" value="Glycogen Phosphorylase B"/>
    <property type="match status" value="2"/>
</dbReference>
<gene>
    <name evidence="6" type="ORF">HOLleu_20765</name>
</gene>
<dbReference type="SUPFAM" id="SSF53756">
    <property type="entry name" value="UDP-Glycosyltransferase/glycogen phosphorylase"/>
    <property type="match status" value="1"/>
</dbReference>
<dbReference type="AlphaFoldDB" id="A0A9Q1C2B3"/>
<accession>A0A9Q1C2B3</accession>
<evidence type="ECO:0000313" key="7">
    <source>
        <dbReference type="Proteomes" id="UP001152320"/>
    </source>
</evidence>
<feature type="signal peptide" evidence="5">
    <location>
        <begin position="1"/>
        <end position="18"/>
    </location>
</feature>
<dbReference type="GO" id="GO:0008194">
    <property type="term" value="F:UDP-glycosyltransferase activity"/>
    <property type="evidence" value="ECO:0007669"/>
    <property type="project" value="InterPro"/>
</dbReference>
<sequence>MRVSICLVVTCFIAIARASHILFQGMYGEGSHFITTAAIANVLARKGHNITFLISNVYAERAHDPRYKHLKFETFNQTLPASFIEEKMQNFIDVTLKEGFSMVALVMMNEFLQLAAQDCDAIFSDNDLMQRLKGKKLDTIVFDMTWPCSVLLGKALNMKQVSVAPSCYQPSIAKLFGSPVNAAFMPAGRFNPPSPPLTFLQRVGNFFQVIMADIIRSKGLSSAYSAMQLKHNILPGLPVMSLFAEVDIALLNIDFVVEYPVPLTPYVVPVGGLTTKPAESLPQDLEAFMMNSGDYGVVVFSLGTYINKANRRIDEMLASAFSKLPCKVLWKHSYPENLPVPSNVRIQKWLPLNDILGHSKTRAFVYQGGNNGLYEAIYHGVPMVVLPIGADQGQVASKVRHKGIGISAEIRTISSDELAAVIMEVLTNQTYRKNIQKASQLFRDRPMTPAETAAYWVEHVTKFGGKMYKSHSHGMTWIQHTTLDVIAAILVTTFLLSYSLISCITLLIRCGFRSFNALYGTLARG</sequence>
<dbReference type="InterPro" id="IPR050271">
    <property type="entry name" value="UDP-glycosyltransferase"/>
</dbReference>
<dbReference type="PANTHER" id="PTHR48043">
    <property type="entry name" value="EG:EG0003.4 PROTEIN-RELATED"/>
    <property type="match status" value="1"/>
</dbReference>
<feature type="chain" id="PRO_5040432825" evidence="5">
    <location>
        <begin position="19"/>
        <end position="525"/>
    </location>
</feature>
<reference evidence="6" key="1">
    <citation type="submission" date="2021-10" db="EMBL/GenBank/DDBJ databases">
        <title>Tropical sea cucumber genome reveals ecological adaptation and Cuvierian tubules defense mechanism.</title>
        <authorList>
            <person name="Chen T."/>
        </authorList>
    </citation>
    <scope>NUCLEOTIDE SEQUENCE</scope>
    <source>
        <strain evidence="6">Nanhai2018</strain>
        <tissue evidence="6">Muscle</tissue>
    </source>
</reference>
<dbReference type="EMBL" id="JAIZAY010000009">
    <property type="protein sequence ID" value="KAJ8036711.1"/>
    <property type="molecule type" value="Genomic_DNA"/>
</dbReference>
<comment type="similarity">
    <text evidence="1">Belongs to the UDP-glycosyltransferase family.</text>
</comment>
<evidence type="ECO:0000256" key="2">
    <source>
        <dbReference type="ARBA" id="ARBA00022676"/>
    </source>
</evidence>
<dbReference type="Pfam" id="PF00201">
    <property type="entry name" value="UDPGT"/>
    <property type="match status" value="1"/>
</dbReference>
<dbReference type="OrthoDB" id="5835829at2759"/>
<keyword evidence="4" id="KW-0812">Transmembrane</keyword>
<evidence type="ECO:0000313" key="6">
    <source>
        <dbReference type="EMBL" id="KAJ8036711.1"/>
    </source>
</evidence>
<dbReference type="PANTHER" id="PTHR48043:SF145">
    <property type="entry name" value="FI06409P-RELATED"/>
    <property type="match status" value="1"/>
</dbReference>
<keyword evidence="4" id="KW-1133">Transmembrane helix</keyword>
<keyword evidence="5" id="KW-0732">Signal</keyword>
<protein>
    <submittedName>
        <fullName evidence="6">UDP-glucuronosyltransferase 2B31</fullName>
    </submittedName>
</protein>
<keyword evidence="3" id="KW-0808">Transferase</keyword>
<dbReference type="Proteomes" id="UP001152320">
    <property type="component" value="Chromosome 9"/>
</dbReference>